<reference evidence="1" key="1">
    <citation type="journal article" date="2016" name="Genome Announc.">
        <title>Draft genomes of two strains of Paenibacillus glucanolyticus with capability to degrade lignocellulose.</title>
        <authorList>
            <person name="Mathews S.L."/>
            <person name="Pawlak J."/>
            <person name="Grunden A.M."/>
        </authorList>
    </citation>
    <scope>NUCLEOTIDE SEQUENCE [LARGE SCALE GENOMIC DNA]</scope>
    <source>
        <strain evidence="1">SLM1</strain>
    </source>
</reference>
<keyword evidence="2" id="KW-1185">Reference proteome</keyword>
<dbReference type="Proteomes" id="UP000076796">
    <property type="component" value="Unassembled WGS sequence"/>
</dbReference>
<organism evidence="1 2">
    <name type="scientific">Paenibacillus glucanolyticus</name>
    <dbReference type="NCBI Taxonomy" id="59843"/>
    <lineage>
        <taxon>Bacteria</taxon>
        <taxon>Bacillati</taxon>
        <taxon>Bacillota</taxon>
        <taxon>Bacilli</taxon>
        <taxon>Bacillales</taxon>
        <taxon>Paenibacillaceae</taxon>
        <taxon>Paenibacillus</taxon>
    </lineage>
</organism>
<evidence type="ECO:0000313" key="2">
    <source>
        <dbReference type="Proteomes" id="UP000076796"/>
    </source>
</evidence>
<comment type="caution">
    <text evidence="1">The sequence shown here is derived from an EMBL/GenBank/DDBJ whole genome shotgun (WGS) entry which is preliminary data.</text>
</comment>
<gene>
    <name evidence="1" type="ORF">AWU65_23250</name>
</gene>
<sequence>MNKTSREDKHFLIIVPPKYEIRLQDASAGQGGSATHFTHITLFIKNNIYKPINALTISIIMTSPKQLQERDFG</sequence>
<dbReference type="AlphaFoldDB" id="A0A163M0U0"/>
<dbReference type="EMBL" id="LWMH01000001">
    <property type="protein sequence ID" value="KZS48640.1"/>
    <property type="molecule type" value="Genomic_DNA"/>
</dbReference>
<name>A0A163M0U0_9BACL</name>
<proteinExistence type="predicted"/>
<accession>A0A163M0U0</accession>
<protein>
    <submittedName>
        <fullName evidence="1">Uncharacterized protein</fullName>
    </submittedName>
</protein>
<evidence type="ECO:0000313" key="1">
    <source>
        <dbReference type="EMBL" id="KZS48640.1"/>
    </source>
</evidence>